<evidence type="ECO:0000313" key="4">
    <source>
        <dbReference type="Proteomes" id="UP000030765"/>
    </source>
</evidence>
<dbReference type="AlphaFoldDB" id="A0A084VQR3"/>
<evidence type="ECO:0000256" key="1">
    <source>
        <dbReference type="SAM" id="MobiDB-lite"/>
    </source>
</evidence>
<dbReference type="EMBL" id="KE525006">
    <property type="protein sequence ID" value="KFB40307.1"/>
    <property type="molecule type" value="Genomic_DNA"/>
</dbReference>
<accession>A0A084VQR3</accession>
<evidence type="ECO:0000313" key="3">
    <source>
        <dbReference type="EnsemblMetazoa" id="ASIC007793-PA"/>
    </source>
</evidence>
<proteinExistence type="predicted"/>
<dbReference type="Proteomes" id="UP000030765">
    <property type="component" value="Unassembled WGS sequence"/>
</dbReference>
<keyword evidence="2" id="KW-0436">Ligase</keyword>
<sequence>MERTFFLRNHTPGLYLYTYAARHPHISVVLKKDECEEESATEHVKRNATHRSHTNNDQPGELDQRQLRPGGVWQLQDNKPRSHTFFHLSHASRKGICAMKERNEIRFTIITVARRQQLLPGDRSDRIHPKAGRCCL</sequence>
<dbReference type="EnsemblMetazoa" id="ASIC007793-RA">
    <property type="protein sequence ID" value="ASIC007793-PA"/>
    <property type="gene ID" value="ASIC007793"/>
</dbReference>
<dbReference type="GO" id="GO:0016874">
    <property type="term" value="F:ligase activity"/>
    <property type="evidence" value="ECO:0007669"/>
    <property type="project" value="UniProtKB-KW"/>
</dbReference>
<keyword evidence="4" id="KW-1185">Reference proteome</keyword>
<reference evidence="2 4" key="1">
    <citation type="journal article" date="2014" name="BMC Genomics">
        <title>Genome sequence of Anopheles sinensis provides insight into genetics basis of mosquito competence for malaria parasites.</title>
        <authorList>
            <person name="Zhou D."/>
            <person name="Zhang D."/>
            <person name="Ding G."/>
            <person name="Shi L."/>
            <person name="Hou Q."/>
            <person name="Ye Y."/>
            <person name="Xu Y."/>
            <person name="Zhou H."/>
            <person name="Xiong C."/>
            <person name="Li S."/>
            <person name="Yu J."/>
            <person name="Hong S."/>
            <person name="Yu X."/>
            <person name="Zou P."/>
            <person name="Chen C."/>
            <person name="Chang X."/>
            <person name="Wang W."/>
            <person name="Lv Y."/>
            <person name="Sun Y."/>
            <person name="Ma L."/>
            <person name="Shen B."/>
            <person name="Zhu C."/>
        </authorList>
    </citation>
    <scope>NUCLEOTIDE SEQUENCE [LARGE SCALE GENOMIC DNA]</scope>
</reference>
<feature type="region of interest" description="Disordered" evidence="1">
    <location>
        <begin position="38"/>
        <end position="69"/>
    </location>
</feature>
<reference evidence="3" key="2">
    <citation type="submission" date="2020-05" db="UniProtKB">
        <authorList>
            <consortium name="EnsemblMetazoa"/>
        </authorList>
    </citation>
    <scope>IDENTIFICATION</scope>
</reference>
<protein>
    <submittedName>
        <fullName evidence="2 3">Phenylalanine--tRNA ligase alpha subunit</fullName>
    </submittedName>
</protein>
<organism evidence="2">
    <name type="scientific">Anopheles sinensis</name>
    <name type="common">Mosquito</name>
    <dbReference type="NCBI Taxonomy" id="74873"/>
    <lineage>
        <taxon>Eukaryota</taxon>
        <taxon>Metazoa</taxon>
        <taxon>Ecdysozoa</taxon>
        <taxon>Arthropoda</taxon>
        <taxon>Hexapoda</taxon>
        <taxon>Insecta</taxon>
        <taxon>Pterygota</taxon>
        <taxon>Neoptera</taxon>
        <taxon>Endopterygota</taxon>
        <taxon>Diptera</taxon>
        <taxon>Nematocera</taxon>
        <taxon>Culicoidea</taxon>
        <taxon>Culicidae</taxon>
        <taxon>Anophelinae</taxon>
        <taxon>Anopheles</taxon>
    </lineage>
</organism>
<dbReference type="VEuPathDB" id="VectorBase:ASIC007793"/>
<gene>
    <name evidence="2" type="ORF">ZHAS_00007793</name>
</gene>
<name>A0A084VQR3_ANOSI</name>
<dbReference type="EMBL" id="ATLV01015298">
    <property type="status" value="NOT_ANNOTATED_CDS"/>
    <property type="molecule type" value="Genomic_DNA"/>
</dbReference>
<evidence type="ECO:0000313" key="2">
    <source>
        <dbReference type="EMBL" id="KFB40307.1"/>
    </source>
</evidence>